<evidence type="ECO:0000256" key="1">
    <source>
        <dbReference type="ARBA" id="ARBA00008601"/>
    </source>
</evidence>
<proteinExistence type="inferred from homology"/>
<accession>A0AAE1QPJ9</accession>
<dbReference type="AlphaFoldDB" id="A0AAE1QPJ9"/>
<dbReference type="GO" id="GO:0007165">
    <property type="term" value="P:signal transduction"/>
    <property type="evidence" value="ECO:0007669"/>
    <property type="project" value="TreeGrafter"/>
</dbReference>
<feature type="domain" description="Tyrosine-protein phosphatase" evidence="6">
    <location>
        <begin position="3"/>
        <end position="101"/>
    </location>
</feature>
<sequence>MSPINTDHGRVHSSHRHTWTTVAMSLVRHLHIQIEMTDEKVDWWTSASLAGVSRSVTITAAYMMSVTSLNAKDALKCIKGARAMANPNDGFLKQLQQFENTRLKEVSIKFKLKV</sequence>
<dbReference type="SUPFAM" id="SSF52799">
    <property type="entry name" value="(Phosphotyrosine protein) phosphatases II"/>
    <property type="match status" value="1"/>
</dbReference>
<dbReference type="SMART" id="SM00195">
    <property type="entry name" value="DSPc"/>
    <property type="match status" value="1"/>
</dbReference>
<evidence type="ECO:0000256" key="3">
    <source>
        <dbReference type="ARBA" id="ARBA00022912"/>
    </source>
</evidence>
<evidence type="ECO:0000259" key="6">
    <source>
        <dbReference type="SMART" id="SM00195"/>
    </source>
</evidence>
<reference evidence="7" key="1">
    <citation type="submission" date="2023-12" db="EMBL/GenBank/DDBJ databases">
        <title>Genome assembly of Anisodus tanguticus.</title>
        <authorList>
            <person name="Wang Y.-J."/>
        </authorList>
    </citation>
    <scope>NUCLEOTIDE SEQUENCE</scope>
    <source>
        <strain evidence="7">KB-2021</strain>
        <tissue evidence="7">Leaf</tissue>
    </source>
</reference>
<dbReference type="GO" id="GO:0004725">
    <property type="term" value="F:protein tyrosine phosphatase activity"/>
    <property type="evidence" value="ECO:0007669"/>
    <property type="project" value="TreeGrafter"/>
</dbReference>
<keyword evidence="8" id="KW-1185">Reference proteome</keyword>
<keyword evidence="2" id="KW-0378">Hydrolase</keyword>
<dbReference type="EMBL" id="JAVYJV010000030">
    <property type="protein sequence ID" value="KAK4337401.1"/>
    <property type="molecule type" value="Genomic_DNA"/>
</dbReference>
<keyword evidence="3" id="KW-0904">Protein phosphatase</keyword>
<dbReference type="Proteomes" id="UP001291623">
    <property type="component" value="Unassembled WGS sequence"/>
</dbReference>
<name>A0AAE1QPJ9_9SOLA</name>
<comment type="catalytic activity">
    <reaction evidence="4">
        <text>O-phospho-L-seryl-[protein] + H2O = L-seryl-[protein] + phosphate</text>
        <dbReference type="Rhea" id="RHEA:20629"/>
        <dbReference type="Rhea" id="RHEA-COMP:9863"/>
        <dbReference type="Rhea" id="RHEA-COMP:11604"/>
        <dbReference type="ChEBI" id="CHEBI:15377"/>
        <dbReference type="ChEBI" id="CHEBI:29999"/>
        <dbReference type="ChEBI" id="CHEBI:43474"/>
        <dbReference type="ChEBI" id="CHEBI:83421"/>
        <dbReference type="EC" id="3.1.3.16"/>
    </reaction>
</comment>
<comment type="similarity">
    <text evidence="1">Belongs to the protein-tyrosine phosphatase family. Non-receptor class dual specificity subfamily.</text>
</comment>
<protein>
    <recommendedName>
        <fullName evidence="6">Tyrosine-protein phosphatase domain-containing protein</fullName>
    </recommendedName>
</protein>
<dbReference type="GO" id="GO:0004722">
    <property type="term" value="F:protein serine/threonine phosphatase activity"/>
    <property type="evidence" value="ECO:0007669"/>
    <property type="project" value="UniProtKB-EC"/>
</dbReference>
<evidence type="ECO:0000256" key="2">
    <source>
        <dbReference type="ARBA" id="ARBA00022801"/>
    </source>
</evidence>
<organism evidence="7 8">
    <name type="scientific">Anisodus tanguticus</name>
    <dbReference type="NCBI Taxonomy" id="243964"/>
    <lineage>
        <taxon>Eukaryota</taxon>
        <taxon>Viridiplantae</taxon>
        <taxon>Streptophyta</taxon>
        <taxon>Embryophyta</taxon>
        <taxon>Tracheophyta</taxon>
        <taxon>Spermatophyta</taxon>
        <taxon>Magnoliopsida</taxon>
        <taxon>eudicotyledons</taxon>
        <taxon>Gunneridae</taxon>
        <taxon>Pentapetalae</taxon>
        <taxon>asterids</taxon>
        <taxon>lamiids</taxon>
        <taxon>Solanales</taxon>
        <taxon>Solanaceae</taxon>
        <taxon>Solanoideae</taxon>
        <taxon>Hyoscyameae</taxon>
        <taxon>Anisodus</taxon>
    </lineage>
</organism>
<dbReference type="InterPro" id="IPR000340">
    <property type="entry name" value="Dual-sp_phosphatase_cat-dom"/>
</dbReference>
<dbReference type="Gene3D" id="3.90.190.10">
    <property type="entry name" value="Protein tyrosine phosphatase superfamily"/>
    <property type="match status" value="1"/>
</dbReference>
<dbReference type="InterPro" id="IPR029021">
    <property type="entry name" value="Prot-tyrosine_phosphatase-like"/>
</dbReference>
<evidence type="ECO:0000256" key="4">
    <source>
        <dbReference type="ARBA" id="ARBA00047761"/>
    </source>
</evidence>
<dbReference type="PANTHER" id="PTHR45948:SF2">
    <property type="entry name" value="DUAL SPECIFICITY PROTEIN PHOSPHATASE"/>
    <property type="match status" value="1"/>
</dbReference>
<comment type="caution">
    <text evidence="7">The sequence shown here is derived from an EMBL/GenBank/DDBJ whole genome shotgun (WGS) entry which is preliminary data.</text>
</comment>
<evidence type="ECO:0000313" key="8">
    <source>
        <dbReference type="Proteomes" id="UP001291623"/>
    </source>
</evidence>
<dbReference type="InterPro" id="IPR020422">
    <property type="entry name" value="TYR_PHOSPHATASE_DUAL_dom"/>
</dbReference>
<evidence type="ECO:0000313" key="7">
    <source>
        <dbReference type="EMBL" id="KAK4337401.1"/>
    </source>
</evidence>
<gene>
    <name evidence="7" type="ORF">RND71_043348</name>
</gene>
<dbReference type="GO" id="GO:0005829">
    <property type="term" value="C:cytosol"/>
    <property type="evidence" value="ECO:0007669"/>
    <property type="project" value="TreeGrafter"/>
</dbReference>
<comment type="catalytic activity">
    <reaction evidence="5">
        <text>O-phospho-L-threonyl-[protein] + H2O = L-threonyl-[protein] + phosphate</text>
        <dbReference type="Rhea" id="RHEA:47004"/>
        <dbReference type="Rhea" id="RHEA-COMP:11060"/>
        <dbReference type="Rhea" id="RHEA-COMP:11605"/>
        <dbReference type="ChEBI" id="CHEBI:15377"/>
        <dbReference type="ChEBI" id="CHEBI:30013"/>
        <dbReference type="ChEBI" id="CHEBI:43474"/>
        <dbReference type="ChEBI" id="CHEBI:61977"/>
        <dbReference type="EC" id="3.1.3.16"/>
    </reaction>
</comment>
<evidence type="ECO:0000256" key="5">
    <source>
        <dbReference type="ARBA" id="ARBA00048336"/>
    </source>
</evidence>
<dbReference type="Pfam" id="PF00782">
    <property type="entry name" value="DSPc"/>
    <property type="match status" value="1"/>
</dbReference>
<dbReference type="PANTHER" id="PTHR45948">
    <property type="entry name" value="DUAL SPECIFICITY PROTEIN PHOSPHATASE DDB_G0269404-RELATED"/>
    <property type="match status" value="1"/>
</dbReference>